<dbReference type="RefSeq" id="XP_051609586.1">
    <property type="nucleotide sequence ID" value="XM_051751168.1"/>
</dbReference>
<organism evidence="14 15">
    <name type="scientific">Candida theae</name>
    <dbReference type="NCBI Taxonomy" id="1198502"/>
    <lineage>
        <taxon>Eukaryota</taxon>
        <taxon>Fungi</taxon>
        <taxon>Dikarya</taxon>
        <taxon>Ascomycota</taxon>
        <taxon>Saccharomycotina</taxon>
        <taxon>Pichiomycetes</taxon>
        <taxon>Debaryomycetaceae</taxon>
        <taxon>Candida/Lodderomyces clade</taxon>
        <taxon>Candida</taxon>
    </lineage>
</organism>
<comment type="catalytic activity">
    <reaction evidence="12">
        <text>a 1,2-diacyl-sn-glycero-3-phosphocholine(in) = a 1,2-diacyl-sn-glycero-3-phosphocholine(out)</text>
        <dbReference type="Rhea" id="RHEA:38571"/>
        <dbReference type="ChEBI" id="CHEBI:57643"/>
    </reaction>
</comment>
<evidence type="ECO:0000313" key="15">
    <source>
        <dbReference type="Proteomes" id="UP001204833"/>
    </source>
</evidence>
<feature type="compositionally biased region" description="Polar residues" evidence="13">
    <location>
        <begin position="1191"/>
        <end position="1204"/>
    </location>
</feature>
<name>A0AAD5FZH5_9ASCO</name>
<keyword evidence="7" id="KW-0072">Autophagy</keyword>
<dbReference type="GO" id="GO:0032266">
    <property type="term" value="F:phosphatidylinositol-3-phosphate binding"/>
    <property type="evidence" value="ECO:0007669"/>
    <property type="project" value="TreeGrafter"/>
</dbReference>
<dbReference type="InterPro" id="IPR026849">
    <property type="entry name" value="ATG2"/>
</dbReference>
<dbReference type="PANTHER" id="PTHR13190">
    <property type="entry name" value="AUTOPHAGY-RELATED 2, ISOFORM A"/>
    <property type="match status" value="1"/>
</dbReference>
<comment type="catalytic activity">
    <reaction evidence="11">
        <text>a 1,2-diacyl-sn-glycero-3-phosphoethanolamine(in) = a 1,2-diacyl-sn-glycero-3-phosphoethanolamine(out)</text>
        <dbReference type="Rhea" id="RHEA:38895"/>
        <dbReference type="ChEBI" id="CHEBI:64612"/>
    </reaction>
</comment>
<comment type="caution">
    <text evidence="14">The sequence shown here is derived from an EMBL/GenBank/DDBJ whole genome shotgun (WGS) entry which is preliminary data.</text>
</comment>
<evidence type="ECO:0000313" key="14">
    <source>
        <dbReference type="EMBL" id="KAI5960516.1"/>
    </source>
</evidence>
<dbReference type="GO" id="GO:0034727">
    <property type="term" value="P:piecemeal microautophagy of the nucleus"/>
    <property type="evidence" value="ECO:0007669"/>
    <property type="project" value="TreeGrafter"/>
</dbReference>
<dbReference type="Proteomes" id="UP001204833">
    <property type="component" value="Unassembled WGS sequence"/>
</dbReference>
<comment type="subcellular location">
    <subcellularLocation>
        <location evidence="1">Endoplasmic reticulum membrane</location>
        <topology evidence="1">Peripheral membrane protein</topology>
    </subcellularLocation>
    <subcellularLocation>
        <location evidence="2">Preautophagosomal structure membrane</location>
        <topology evidence="2">Peripheral membrane protein</topology>
    </subcellularLocation>
</comment>
<feature type="region of interest" description="Disordered" evidence="13">
    <location>
        <begin position="374"/>
        <end position="404"/>
    </location>
</feature>
<keyword evidence="6" id="KW-0256">Endoplasmic reticulum</keyword>
<dbReference type="GO" id="GO:0043495">
    <property type="term" value="F:protein-membrane adaptor activity"/>
    <property type="evidence" value="ECO:0007669"/>
    <property type="project" value="TreeGrafter"/>
</dbReference>
<dbReference type="Pfam" id="PF13329">
    <property type="entry name" value="ATG2_CAD"/>
    <property type="match status" value="1"/>
</dbReference>
<evidence type="ECO:0000256" key="5">
    <source>
        <dbReference type="ARBA" id="ARBA00022448"/>
    </source>
</evidence>
<evidence type="ECO:0000256" key="7">
    <source>
        <dbReference type="ARBA" id="ARBA00023006"/>
    </source>
</evidence>
<proteinExistence type="inferred from homology"/>
<protein>
    <recommendedName>
        <fullName evidence="4">Autophagy-related protein 2</fullName>
    </recommendedName>
</protein>
<dbReference type="PANTHER" id="PTHR13190:SF1">
    <property type="entry name" value="AUTOPHAGY-RELATED 2, ISOFORM A"/>
    <property type="match status" value="1"/>
</dbReference>
<dbReference type="GO" id="GO:0061709">
    <property type="term" value="P:reticulophagy"/>
    <property type="evidence" value="ECO:0007669"/>
    <property type="project" value="TreeGrafter"/>
</dbReference>
<evidence type="ECO:0000256" key="13">
    <source>
        <dbReference type="SAM" id="MobiDB-lite"/>
    </source>
</evidence>
<dbReference type="GO" id="GO:0000422">
    <property type="term" value="P:autophagy of mitochondrion"/>
    <property type="evidence" value="ECO:0007669"/>
    <property type="project" value="TreeGrafter"/>
</dbReference>
<feature type="region of interest" description="Disordered" evidence="13">
    <location>
        <begin position="228"/>
        <end position="259"/>
    </location>
</feature>
<keyword evidence="15" id="KW-1185">Reference proteome</keyword>
<dbReference type="GeneID" id="76149971"/>
<evidence type="ECO:0000256" key="12">
    <source>
        <dbReference type="ARBA" id="ARBA00024631"/>
    </source>
</evidence>
<dbReference type="GO" id="GO:0006869">
    <property type="term" value="P:lipid transport"/>
    <property type="evidence" value="ECO:0007669"/>
    <property type="project" value="UniProtKB-KW"/>
</dbReference>
<dbReference type="GO" id="GO:0005789">
    <property type="term" value="C:endoplasmic reticulum membrane"/>
    <property type="evidence" value="ECO:0007669"/>
    <property type="project" value="UniProtKB-SubCell"/>
</dbReference>
<keyword evidence="9" id="KW-0472">Membrane</keyword>
<feature type="compositionally biased region" description="Acidic residues" evidence="13">
    <location>
        <begin position="248"/>
        <end position="259"/>
    </location>
</feature>
<evidence type="ECO:0000256" key="10">
    <source>
        <dbReference type="ARBA" id="ARBA00024479"/>
    </source>
</evidence>
<dbReference type="EMBL" id="JAIHNG010000088">
    <property type="protein sequence ID" value="KAI5960516.1"/>
    <property type="molecule type" value="Genomic_DNA"/>
</dbReference>
<keyword evidence="8" id="KW-0445">Lipid transport</keyword>
<evidence type="ECO:0000256" key="11">
    <source>
        <dbReference type="ARBA" id="ARBA00024615"/>
    </source>
</evidence>
<feature type="region of interest" description="Disordered" evidence="13">
    <location>
        <begin position="1179"/>
        <end position="1210"/>
    </location>
</feature>
<dbReference type="GO" id="GO:0000045">
    <property type="term" value="P:autophagosome assembly"/>
    <property type="evidence" value="ECO:0007669"/>
    <property type="project" value="TreeGrafter"/>
</dbReference>
<evidence type="ECO:0000256" key="2">
    <source>
        <dbReference type="ARBA" id="ARBA00004623"/>
    </source>
</evidence>
<dbReference type="GO" id="GO:0061908">
    <property type="term" value="C:phagophore"/>
    <property type="evidence" value="ECO:0007669"/>
    <property type="project" value="TreeGrafter"/>
</dbReference>
<comment type="catalytic activity">
    <reaction evidence="10">
        <text>a 1,2-diacyl-sn-glycero-3-phospho-L-serine(in) = a 1,2-diacyl-sn-glycero-3-phospho-L-serine(out)</text>
        <dbReference type="Rhea" id="RHEA:38663"/>
        <dbReference type="ChEBI" id="CHEBI:57262"/>
    </reaction>
</comment>
<feature type="compositionally biased region" description="Acidic residues" evidence="13">
    <location>
        <begin position="386"/>
        <end position="402"/>
    </location>
</feature>
<gene>
    <name evidence="14" type="ORF">KGF57_001912</name>
</gene>
<evidence type="ECO:0000256" key="6">
    <source>
        <dbReference type="ARBA" id="ARBA00022824"/>
    </source>
</evidence>
<dbReference type="GO" id="GO:0061723">
    <property type="term" value="P:glycophagy"/>
    <property type="evidence" value="ECO:0007669"/>
    <property type="project" value="TreeGrafter"/>
</dbReference>
<evidence type="ECO:0000256" key="8">
    <source>
        <dbReference type="ARBA" id="ARBA00023055"/>
    </source>
</evidence>
<evidence type="ECO:0000256" key="9">
    <source>
        <dbReference type="ARBA" id="ARBA00023136"/>
    </source>
</evidence>
<reference evidence="14 15" key="1">
    <citation type="journal article" date="2022" name="DNA Res.">
        <title>Genome analysis of five recently described species of the CUG-Ser clade uncovers Candida theae as a new hybrid lineage with pathogenic potential in the Candida parapsilosis species complex.</title>
        <authorList>
            <person name="Mixao V."/>
            <person name="Del Olmo V."/>
            <person name="Hegedusova E."/>
            <person name="Saus E."/>
            <person name="Pryszcz L."/>
            <person name="Cillingova A."/>
            <person name="Nosek J."/>
            <person name="Gabaldon T."/>
        </authorList>
    </citation>
    <scope>NUCLEOTIDE SEQUENCE [LARGE SCALE GENOMIC DNA]</scope>
    <source>
        <strain evidence="14 15">CBS 12239</strain>
    </source>
</reference>
<keyword evidence="5" id="KW-0813">Transport</keyword>
<feature type="region of interest" description="Disordered" evidence="13">
    <location>
        <begin position="134"/>
        <end position="157"/>
    </location>
</feature>
<evidence type="ECO:0000256" key="4">
    <source>
        <dbReference type="ARBA" id="ARBA00018070"/>
    </source>
</evidence>
<feature type="region of interest" description="Disordered" evidence="13">
    <location>
        <begin position="479"/>
        <end position="501"/>
    </location>
</feature>
<feature type="compositionally biased region" description="Polar residues" evidence="13">
    <location>
        <begin position="487"/>
        <end position="501"/>
    </location>
</feature>
<sequence length="1835" mass="203374">MSPQWIPQNIQKRLLLYVLNQLSLFSEVDLPNLEEVSLNNITLRDISIDPEKAGKLPGFNLRHGKVGLLEVSTISGISGVKIDAKGVELVLSPDYDDETTASHSQFLLAQTTADLANTIMLETDNYEVDKSEYAIDSESDSEDSTPIVPSTRRRSSAISNNSTIGNVMQRAMEMALSRLQILISNLRIKLITESTDLLVEVKQVKITTVNGTRNITVDGVTIKTLRPVVPRGESETQKGGAETANKSEDEENENSSDYGDEALMNSMVFTHEEASSIYMSATSQSFGKSVASDGPVDNKQDDETVDEPPILFHMNSCDIEFDGLKAISNLEVKVGKVKLASTPTTATLVSIFEGIAKTLKVKLYQMKRKSLSKGHKKNDRFPQYSNEDDGVDSESSTEDANESEPLFNSVTIASLQVALSAAIQRDGSFVDSNGLIINLENITAKQKNELLLFGGVETVEVIRSSKHIGSKVFYFENSPNPGYERSASPQGNSSYTSQDGEVSTGDFRFEVFQNEDDTENLEITLLFAKAAFFNLDEENLGSMLKTANEVTHVFDCYKKFTDILHKIKKLRNTTGALSTNDEMKHEHLIVQTAAINVSVSVASDLKLEIGILPVCYDSIKDGLNIASITGNLTLDDHKIESYFNVDNINVLHEAREFRAFIQPSTVNASGSPFLRASNLNTSLSVSISNIEFVSKLNHLKLLTKELQRLVGSLSDKLADTQTFLSKPEKRVKLDQSNYMLSSTSNISGNRRAGIGLTRSLLQMPGSHRSSQANYCIDVASISIQVDDILPKFGSIRTDVTDIKLFKLKNDILGSIHALKTVRMRDNVEEDVLYHYLDLDASSIEVPLVTLKYKSLERSSTLEVHAQDFALEYYTHWLTLFGKDESIIEHVEEELIDTAPSKKQPSLHRFDIRLTLYNCLLGLNAGRLKCKGYLTVSKANVDFVFGVYQSHIKSSIRDIAILLVDDLKNVALSEDPKIDGSRDQTTATDILINQGYVQIGSVNLAHIGLTFNTNIDEIRRKNHELQIRDGLSIIEFKINSDEVRLDLCADSANTFTQMISDLKLPYDFDDKDKMKIDVNEDVNVLSGIDSSMFKNITESFAEMDLNEEPVSVEATSASSSGLEFEDEHFDYVSSYKSDVEGIDPLKVSINLSRVQVFLYDGYDWKDTRRAIRGAVKKIEAEQKRGEEGGGSSVSQPDTIEGTQAADSAAAESDTQSVFEETLYKSIHVSAPKTAKGNDLTKSINLGLQNDEGVSDDQKDKIDANIKRGKNYKNLKLRRSASHKVVTDLKSIDIGVVVYSTRDPRRDKTDPSMKVELLNLVELSLGNVDVYDNVQSSTWNKLLSYMNILGEREVGTSMAKVSILNVRPKPNLVAVEAIMKVSILPLRLHIDQDTLDFITRFFDFKDSRFELPLDEILYIQKFEISPIKLKVDYKPKKVDFVGLRSGRTAEFANFFILDGSKITLPRAHLFGLSGVPELMRGLGKAWAPVFQSTQVLGIVSGVSSLRSVVNIGGGFKDLYVVSRKEYQKDGRFWRSLQKGTSSFAKTTGYELVNMGVKLASGTQVLLEQGEEMLGGEGSLSRANQVAARRGSDDGSDTSIDLNEAKSRGENVGAGGNILLSSQILSKQAAEKYGNDLQFNGQKKMYSNFEFDDEGDVNFGVDKEFLNKSIFLLPGSDERDIKKLDSINESDEDGHSVTTADGLATIADGTEDDDNEYDVYALEESNEDELKEKMVSLYSNQPETFQQGLVSAYKSLGKNFKLTGKQLKKLKKELHKQETMQDSVMTVLKNSPVILIRPMIGTTEALSKALMGIGNVIDPKHMVEIKDKYRSEGSDEGR</sequence>
<comment type="similarity">
    <text evidence="3">Belongs to the ATG2 family.</text>
</comment>
<accession>A0AAD5FZH5</accession>
<evidence type="ECO:0000256" key="1">
    <source>
        <dbReference type="ARBA" id="ARBA00004406"/>
    </source>
</evidence>
<evidence type="ECO:0000256" key="3">
    <source>
        <dbReference type="ARBA" id="ARBA00009714"/>
    </source>
</evidence>
<dbReference type="GO" id="GO:0034045">
    <property type="term" value="C:phagophore assembly site membrane"/>
    <property type="evidence" value="ECO:0007669"/>
    <property type="project" value="UniProtKB-SubCell"/>
</dbReference>